<evidence type="ECO:0000256" key="2">
    <source>
        <dbReference type="ARBA" id="ARBA00004370"/>
    </source>
</evidence>
<dbReference type="Pfam" id="PF02518">
    <property type="entry name" value="HATPase_c"/>
    <property type="match status" value="1"/>
</dbReference>
<dbReference type="RefSeq" id="WP_109821250.1">
    <property type="nucleotide sequence ID" value="NZ_CAAHGW010000010.1"/>
</dbReference>
<comment type="subcellular location">
    <subcellularLocation>
        <location evidence="2">Membrane</location>
    </subcellularLocation>
</comment>
<dbReference type="Proteomes" id="UP000353394">
    <property type="component" value="Unassembled WGS sequence"/>
</dbReference>
<evidence type="ECO:0000256" key="3">
    <source>
        <dbReference type="ARBA" id="ARBA00012438"/>
    </source>
</evidence>
<dbReference type="CDD" id="cd00082">
    <property type="entry name" value="HisKA"/>
    <property type="match status" value="1"/>
</dbReference>
<dbReference type="GO" id="GO:0000155">
    <property type="term" value="F:phosphorelay sensor kinase activity"/>
    <property type="evidence" value="ECO:0007669"/>
    <property type="project" value="InterPro"/>
</dbReference>
<dbReference type="InterPro" id="IPR050351">
    <property type="entry name" value="BphY/WalK/GraS-like"/>
</dbReference>
<dbReference type="Pfam" id="PF00512">
    <property type="entry name" value="HisKA"/>
    <property type="match status" value="1"/>
</dbReference>
<evidence type="ECO:0000313" key="9">
    <source>
        <dbReference type="Proteomes" id="UP000353394"/>
    </source>
</evidence>
<evidence type="ECO:0000313" key="8">
    <source>
        <dbReference type="EMBL" id="VHD23461.1"/>
    </source>
</evidence>
<dbReference type="PROSITE" id="PS50109">
    <property type="entry name" value="HIS_KIN"/>
    <property type="match status" value="1"/>
</dbReference>
<keyword evidence="5 8" id="KW-0808">Transferase</keyword>
<comment type="caution">
    <text evidence="8">The sequence shown here is derived from an EMBL/GenBank/DDBJ whole genome shotgun (WGS) entry which is preliminary data.</text>
</comment>
<reference evidence="8 9" key="1">
    <citation type="submission" date="2019-04" db="EMBL/GenBank/DDBJ databases">
        <authorList>
            <consortium name="Pathogen Informatics"/>
        </authorList>
    </citation>
    <scope>NUCLEOTIDE SEQUENCE [LARGE SCALE GENOMIC DNA]</scope>
    <source>
        <strain evidence="8 9">K36395</strain>
    </source>
</reference>
<name>A0A6C2WEC5_STRPY</name>
<dbReference type="InterPro" id="IPR036097">
    <property type="entry name" value="HisK_dim/P_sf"/>
</dbReference>
<evidence type="ECO:0000256" key="1">
    <source>
        <dbReference type="ARBA" id="ARBA00000085"/>
    </source>
</evidence>
<dbReference type="InterPro" id="IPR004358">
    <property type="entry name" value="Sig_transdc_His_kin-like_C"/>
</dbReference>
<dbReference type="GO" id="GO:0004721">
    <property type="term" value="F:phosphoprotein phosphatase activity"/>
    <property type="evidence" value="ECO:0007669"/>
    <property type="project" value="TreeGrafter"/>
</dbReference>
<dbReference type="Gene3D" id="3.30.565.10">
    <property type="entry name" value="Histidine kinase-like ATPase, C-terminal domain"/>
    <property type="match status" value="1"/>
</dbReference>
<protein>
    <recommendedName>
        <fullName evidence="3">histidine kinase</fullName>
        <ecNumber evidence="3">2.7.13.3</ecNumber>
    </recommendedName>
</protein>
<sequence>MNIFKKNILKFILSFFFIIIIDVILLITATNYIRSQQSASTIIETVSSEITLSSNGKYNVSSKAKQLIDDKKLWIMIIDKDSGKEKFNINKPQIIENQFDFADAIRFSRFYLKDYPVFTQIKDNDIYIIAFPKDSIIRYSSNYFELNRVQIFPILILSIIFANCLFCLFLYIYSVTFLNRNIKPIINAITKLPNGINTQVKSVRELDKLTLAINSANQQLRENEEFKENWISGIAHDIKTPLSVIVSNTSLAIEKTNDDEFLKHLKPTLVESHYIQNLLNDLNIFARLTNGNLKLNHEIVDIIPFFKEIIIQIINQEIWEDFNFEFIPDSKLLGKKMYIEKALISRVVHNLIYNSVLHNHSGCDIKIILEYLPEDCFSITIRDNGIGTSPERLKNINKIEEFNFDMSGVRRSGMGLKISKQIIDLHDGNMIITSTQGQYFQTVITLPIESLNT</sequence>
<dbReference type="InterPro" id="IPR003594">
    <property type="entry name" value="HATPase_dom"/>
</dbReference>
<organism evidence="8 9">
    <name type="scientific">Streptococcus pyogenes</name>
    <dbReference type="NCBI Taxonomy" id="1314"/>
    <lineage>
        <taxon>Bacteria</taxon>
        <taxon>Bacillati</taxon>
        <taxon>Bacillota</taxon>
        <taxon>Bacilli</taxon>
        <taxon>Lactobacillales</taxon>
        <taxon>Streptococcaceae</taxon>
        <taxon>Streptococcus</taxon>
    </lineage>
</organism>
<accession>A0A6C2WEC5</accession>
<dbReference type="SUPFAM" id="SSF47384">
    <property type="entry name" value="Homodimeric domain of signal transducing histidine kinase"/>
    <property type="match status" value="1"/>
</dbReference>
<evidence type="ECO:0000256" key="6">
    <source>
        <dbReference type="ARBA" id="ARBA00022777"/>
    </source>
</evidence>
<dbReference type="Gene3D" id="1.10.287.130">
    <property type="match status" value="1"/>
</dbReference>
<dbReference type="PANTHER" id="PTHR45453:SF1">
    <property type="entry name" value="PHOSPHATE REGULON SENSOR PROTEIN PHOR"/>
    <property type="match status" value="1"/>
</dbReference>
<gene>
    <name evidence="8" type="primary">mcdK</name>
    <name evidence="8" type="ORF">SAMEA1711581_01993</name>
</gene>
<keyword evidence="4" id="KW-0597">Phosphoprotein</keyword>
<dbReference type="AlphaFoldDB" id="A0A6C2WEC5"/>
<proteinExistence type="predicted"/>
<dbReference type="GO" id="GO:0005886">
    <property type="term" value="C:plasma membrane"/>
    <property type="evidence" value="ECO:0007669"/>
    <property type="project" value="TreeGrafter"/>
</dbReference>
<dbReference type="PRINTS" id="PR00344">
    <property type="entry name" value="BCTRLSENSOR"/>
</dbReference>
<evidence type="ECO:0000256" key="4">
    <source>
        <dbReference type="ARBA" id="ARBA00022553"/>
    </source>
</evidence>
<dbReference type="SMART" id="SM00388">
    <property type="entry name" value="HisKA"/>
    <property type="match status" value="1"/>
</dbReference>
<comment type="catalytic activity">
    <reaction evidence="1">
        <text>ATP + protein L-histidine = ADP + protein N-phospho-L-histidine.</text>
        <dbReference type="EC" id="2.7.13.3"/>
    </reaction>
</comment>
<dbReference type="SUPFAM" id="SSF55874">
    <property type="entry name" value="ATPase domain of HSP90 chaperone/DNA topoisomerase II/histidine kinase"/>
    <property type="match status" value="1"/>
</dbReference>
<keyword evidence="6 8" id="KW-0418">Kinase</keyword>
<keyword evidence="7" id="KW-0902">Two-component regulatory system</keyword>
<dbReference type="EC" id="2.7.13.3" evidence="3"/>
<dbReference type="PANTHER" id="PTHR45453">
    <property type="entry name" value="PHOSPHATE REGULON SENSOR PROTEIN PHOR"/>
    <property type="match status" value="1"/>
</dbReference>
<dbReference type="SMART" id="SM00387">
    <property type="entry name" value="HATPase_c"/>
    <property type="match status" value="1"/>
</dbReference>
<dbReference type="InterPro" id="IPR036890">
    <property type="entry name" value="HATPase_C_sf"/>
</dbReference>
<evidence type="ECO:0000256" key="7">
    <source>
        <dbReference type="ARBA" id="ARBA00023012"/>
    </source>
</evidence>
<dbReference type="InterPro" id="IPR003661">
    <property type="entry name" value="HisK_dim/P_dom"/>
</dbReference>
<dbReference type="InterPro" id="IPR005467">
    <property type="entry name" value="His_kinase_dom"/>
</dbReference>
<dbReference type="EMBL" id="CAAIJW010000027">
    <property type="protein sequence ID" value="VHD23461.1"/>
    <property type="molecule type" value="Genomic_DNA"/>
</dbReference>
<dbReference type="GO" id="GO:0016036">
    <property type="term" value="P:cellular response to phosphate starvation"/>
    <property type="evidence" value="ECO:0007669"/>
    <property type="project" value="TreeGrafter"/>
</dbReference>
<evidence type="ECO:0000256" key="5">
    <source>
        <dbReference type="ARBA" id="ARBA00022679"/>
    </source>
</evidence>